<name>A0ACA9RGA1_9GLOM</name>
<evidence type="ECO:0000313" key="2">
    <source>
        <dbReference type="Proteomes" id="UP000789366"/>
    </source>
</evidence>
<feature type="non-terminal residue" evidence="1">
    <location>
        <position position="64"/>
    </location>
</feature>
<organism evidence="1 2">
    <name type="scientific">Cetraspora pellucida</name>
    <dbReference type="NCBI Taxonomy" id="1433469"/>
    <lineage>
        <taxon>Eukaryota</taxon>
        <taxon>Fungi</taxon>
        <taxon>Fungi incertae sedis</taxon>
        <taxon>Mucoromycota</taxon>
        <taxon>Glomeromycotina</taxon>
        <taxon>Glomeromycetes</taxon>
        <taxon>Diversisporales</taxon>
        <taxon>Gigasporaceae</taxon>
        <taxon>Cetraspora</taxon>
    </lineage>
</organism>
<sequence length="64" mass="7344">PVNVVKHFASEYKSKGFMKGTWVLNDDHMLTISATDHESPKFTFRLSFKLKSTSIGKNNKLSWI</sequence>
<protein>
    <submittedName>
        <fullName evidence="1">5857_t:CDS:1</fullName>
    </submittedName>
</protein>
<dbReference type="EMBL" id="CAJVPW010071109">
    <property type="protein sequence ID" value="CAG8793056.1"/>
    <property type="molecule type" value="Genomic_DNA"/>
</dbReference>
<proteinExistence type="predicted"/>
<comment type="caution">
    <text evidence="1">The sequence shown here is derived from an EMBL/GenBank/DDBJ whole genome shotgun (WGS) entry which is preliminary data.</text>
</comment>
<reference evidence="1" key="1">
    <citation type="submission" date="2021-06" db="EMBL/GenBank/DDBJ databases">
        <authorList>
            <person name="Kallberg Y."/>
            <person name="Tangrot J."/>
            <person name="Rosling A."/>
        </authorList>
    </citation>
    <scope>NUCLEOTIDE SEQUENCE</scope>
    <source>
        <strain evidence="1">28 12/20/2015</strain>
    </source>
</reference>
<keyword evidence="2" id="KW-1185">Reference proteome</keyword>
<evidence type="ECO:0000313" key="1">
    <source>
        <dbReference type="EMBL" id="CAG8793056.1"/>
    </source>
</evidence>
<accession>A0ACA9RGA1</accession>
<gene>
    <name evidence="1" type="ORF">SPELUC_LOCUS17400</name>
</gene>
<feature type="non-terminal residue" evidence="1">
    <location>
        <position position="1"/>
    </location>
</feature>
<dbReference type="Proteomes" id="UP000789366">
    <property type="component" value="Unassembled WGS sequence"/>
</dbReference>